<dbReference type="EMBL" id="JACAGB010000034">
    <property type="protein sequence ID" value="KAF6294324.1"/>
    <property type="molecule type" value="Genomic_DNA"/>
</dbReference>
<reference evidence="2 3" key="1">
    <citation type="journal article" date="2020" name="Nature">
        <title>Six reference-quality genomes reveal evolution of bat adaptations.</title>
        <authorList>
            <person name="Jebb D."/>
            <person name="Huang Z."/>
            <person name="Pippel M."/>
            <person name="Hughes G.M."/>
            <person name="Lavrichenko K."/>
            <person name="Devanna P."/>
            <person name="Winkler S."/>
            <person name="Jermiin L.S."/>
            <person name="Skirmuntt E.C."/>
            <person name="Katzourakis A."/>
            <person name="Burkitt-Gray L."/>
            <person name="Ray D.A."/>
            <person name="Sullivan K.A.M."/>
            <person name="Roscito J.G."/>
            <person name="Kirilenko B.M."/>
            <person name="Davalos L.M."/>
            <person name="Corthals A.P."/>
            <person name="Power M.L."/>
            <person name="Jones G."/>
            <person name="Ransome R.D."/>
            <person name="Dechmann D.K.N."/>
            <person name="Locatelli A.G."/>
            <person name="Puechmaille S.J."/>
            <person name="Fedrigo O."/>
            <person name="Jarvis E.D."/>
            <person name="Hiller M."/>
            <person name="Vernes S.C."/>
            <person name="Myers E.W."/>
            <person name="Teeling E.C."/>
        </authorList>
    </citation>
    <scope>NUCLEOTIDE SEQUENCE [LARGE SCALE GENOMIC DNA]</scope>
    <source>
        <strain evidence="2">MPipKuh1</strain>
        <tissue evidence="2">Flight muscle</tissue>
    </source>
</reference>
<evidence type="ECO:0000256" key="1">
    <source>
        <dbReference type="SAM" id="MobiDB-lite"/>
    </source>
</evidence>
<keyword evidence="3" id="KW-1185">Reference proteome</keyword>
<dbReference type="AlphaFoldDB" id="A0A7J7T139"/>
<feature type="compositionally biased region" description="Basic and acidic residues" evidence="1">
    <location>
        <begin position="108"/>
        <end position="121"/>
    </location>
</feature>
<protein>
    <submittedName>
        <fullName evidence="2">Uncharacterized protein</fullName>
    </submittedName>
</protein>
<feature type="region of interest" description="Disordered" evidence="1">
    <location>
        <begin position="39"/>
        <end position="61"/>
    </location>
</feature>
<accession>A0A7J7T139</accession>
<feature type="region of interest" description="Disordered" evidence="1">
    <location>
        <begin position="78"/>
        <end position="121"/>
    </location>
</feature>
<proteinExistence type="predicted"/>
<dbReference type="Proteomes" id="UP000558488">
    <property type="component" value="Unassembled WGS sequence"/>
</dbReference>
<evidence type="ECO:0000313" key="2">
    <source>
        <dbReference type="EMBL" id="KAF6294324.1"/>
    </source>
</evidence>
<comment type="caution">
    <text evidence="2">The sequence shown here is derived from an EMBL/GenBank/DDBJ whole genome shotgun (WGS) entry which is preliminary data.</text>
</comment>
<sequence>MDTLPIARLLWGQMPGGTSDTEPPARSCTSALKELLEARPCPGREERPSWRPREKGWDRSLSDPGQVLLIHSLIHSFTQQTRPGAPGGGRGKGSATCSHGVLSLIGETNRDGRGETGRFRE</sequence>
<gene>
    <name evidence="2" type="ORF">mPipKuh1_009734</name>
</gene>
<evidence type="ECO:0000313" key="3">
    <source>
        <dbReference type="Proteomes" id="UP000558488"/>
    </source>
</evidence>
<organism evidence="2 3">
    <name type="scientific">Pipistrellus kuhlii</name>
    <name type="common">Kuhl's pipistrelle</name>
    <dbReference type="NCBI Taxonomy" id="59472"/>
    <lineage>
        <taxon>Eukaryota</taxon>
        <taxon>Metazoa</taxon>
        <taxon>Chordata</taxon>
        <taxon>Craniata</taxon>
        <taxon>Vertebrata</taxon>
        <taxon>Euteleostomi</taxon>
        <taxon>Mammalia</taxon>
        <taxon>Eutheria</taxon>
        <taxon>Laurasiatheria</taxon>
        <taxon>Chiroptera</taxon>
        <taxon>Yangochiroptera</taxon>
        <taxon>Vespertilionidae</taxon>
        <taxon>Pipistrellus</taxon>
    </lineage>
</organism>
<name>A0A7J7T139_PIPKU</name>